<dbReference type="EMBL" id="RXOC01000017">
    <property type="protein sequence ID" value="RXF67468.1"/>
    <property type="molecule type" value="Genomic_DNA"/>
</dbReference>
<dbReference type="RefSeq" id="WP_128771071.1">
    <property type="nucleotide sequence ID" value="NZ_RXOC01000017.1"/>
</dbReference>
<evidence type="ECO:0000259" key="4">
    <source>
        <dbReference type="Pfam" id="PF19335"/>
    </source>
</evidence>
<dbReference type="GO" id="GO:0015679">
    <property type="term" value="P:plasma membrane copper ion transport"/>
    <property type="evidence" value="ECO:0007669"/>
    <property type="project" value="TreeGrafter"/>
</dbReference>
<dbReference type="Gene3D" id="2.40.30.170">
    <property type="match status" value="1"/>
</dbReference>
<dbReference type="Pfam" id="PF25869">
    <property type="entry name" value="3HB_CusB"/>
    <property type="match status" value="1"/>
</dbReference>
<evidence type="ECO:0000256" key="1">
    <source>
        <dbReference type="ARBA" id="ARBA00022448"/>
    </source>
</evidence>
<evidence type="ECO:0000313" key="9">
    <source>
        <dbReference type="Proteomes" id="UP000290848"/>
    </source>
</evidence>
<evidence type="ECO:0000259" key="6">
    <source>
        <dbReference type="Pfam" id="PF25919"/>
    </source>
</evidence>
<gene>
    <name evidence="8" type="ORF">EKH83_19135</name>
</gene>
<dbReference type="InterPro" id="IPR058792">
    <property type="entry name" value="Beta-barrel_RND_2"/>
</dbReference>
<keyword evidence="3" id="KW-0732">Signal</keyword>
<dbReference type="PANTHER" id="PTHR30097:SF4">
    <property type="entry name" value="SLR6042 PROTEIN"/>
    <property type="match status" value="1"/>
</dbReference>
<evidence type="ECO:0000259" key="7">
    <source>
        <dbReference type="Pfam" id="PF25954"/>
    </source>
</evidence>
<protein>
    <submittedName>
        <fullName evidence="8">HlyD family efflux transporter periplasmic adaptor subunit</fullName>
    </submittedName>
</protein>
<dbReference type="Gene3D" id="6.10.140.730">
    <property type="match status" value="1"/>
</dbReference>
<feature type="compositionally biased region" description="Low complexity" evidence="2">
    <location>
        <begin position="225"/>
        <end position="254"/>
    </location>
</feature>
<dbReference type="InterPro" id="IPR045800">
    <property type="entry name" value="HMBD"/>
</dbReference>
<dbReference type="InterPro" id="IPR058790">
    <property type="entry name" value="BSH_CusB"/>
</dbReference>
<feature type="domain" description="Heavy metal binding" evidence="4">
    <location>
        <begin position="36"/>
        <end position="63"/>
    </location>
</feature>
<dbReference type="PANTHER" id="PTHR30097">
    <property type="entry name" value="CATION EFFLUX SYSTEM PROTEIN CUSB"/>
    <property type="match status" value="1"/>
</dbReference>
<accession>A0A4Q0M3H3</accession>
<feature type="domain" description="CusB-like beta-barrel" evidence="7">
    <location>
        <begin position="292"/>
        <end position="367"/>
    </location>
</feature>
<keyword evidence="1" id="KW-0813">Transport</keyword>
<dbReference type="AlphaFoldDB" id="A0A4Q0M3H3"/>
<name>A0A4Q0M3H3_9SPHI</name>
<dbReference type="Pfam" id="PF19335">
    <property type="entry name" value="HMBD"/>
    <property type="match status" value="1"/>
</dbReference>
<sequence length="442" mass="48283">MKRVLKSSAFAVLFFLSMLMSCKEKQTASEGKEDLKYTCPMHPDVMSDSPGQCPICGMDLVPAHNHSAGKGSAVQDSLERLLKPTDQVVVSGIKTITPQKGSRVEDEIFNGVVNYSMRNLNMISSRVSGRIEKLYIKYNFQKVAKGSKLMDVYSPDLVNAQQELLFLKDNGTVELLNAARQKLRLLGSTDRQISDILRSGKVSYRFSIYSPYSGYITEGSDRAGRSSSAGSTIISSAPSVSSSGSMGSMGTGSANVSAPEPEVVTANPVSVTEGQYISAGQKLFSVLDDSEVWAEFFARPEQLPGLRQGKEILVSAPNVPDLKTKAKIVLVQPYYKDGTSFSLIRAGVHNPSKKWKPGQLIEVRTTGKNRSGNWLPRTAVLELGSRQVVFLKKNGVFVPDYVKVLGRAGDWLDVGNSINSDTELAENAWFLVDTESFVKVKK</sequence>
<dbReference type="GO" id="GO:0060003">
    <property type="term" value="P:copper ion export"/>
    <property type="evidence" value="ECO:0007669"/>
    <property type="project" value="TreeGrafter"/>
</dbReference>
<feature type="chain" id="PRO_5020631072" evidence="3">
    <location>
        <begin position="23"/>
        <end position="442"/>
    </location>
</feature>
<feature type="signal peptide" evidence="3">
    <location>
        <begin position="1"/>
        <end position="22"/>
    </location>
</feature>
<evidence type="ECO:0000256" key="2">
    <source>
        <dbReference type="SAM" id="MobiDB-lite"/>
    </source>
</evidence>
<organism evidence="8 9">
    <name type="scientific">Arcticibacter tournemirensis</name>
    <dbReference type="NCBI Taxonomy" id="699437"/>
    <lineage>
        <taxon>Bacteria</taxon>
        <taxon>Pseudomonadati</taxon>
        <taxon>Bacteroidota</taxon>
        <taxon>Sphingobacteriia</taxon>
        <taxon>Sphingobacteriales</taxon>
        <taxon>Sphingobacteriaceae</taxon>
        <taxon>Arcticibacter</taxon>
    </lineage>
</organism>
<reference evidence="8 9" key="1">
    <citation type="submission" date="2018-12" db="EMBL/GenBank/DDBJ databases">
        <title>The Draft Genome Sequence of the Soil Bacterium Pedobacter tournemirensis R1.</title>
        <authorList>
            <person name="He J."/>
        </authorList>
    </citation>
    <scope>NUCLEOTIDE SEQUENCE [LARGE SCALE GENOMIC DNA]</scope>
    <source>
        <strain evidence="8 9">R1</strain>
    </source>
</reference>
<evidence type="ECO:0000256" key="3">
    <source>
        <dbReference type="SAM" id="SignalP"/>
    </source>
</evidence>
<proteinExistence type="predicted"/>
<dbReference type="Pfam" id="PF25954">
    <property type="entry name" value="Beta-barrel_RND_2"/>
    <property type="match status" value="1"/>
</dbReference>
<dbReference type="InterPro" id="IPR058791">
    <property type="entry name" value="3HB_CusB"/>
</dbReference>
<dbReference type="GO" id="GO:0030313">
    <property type="term" value="C:cell envelope"/>
    <property type="evidence" value="ECO:0007669"/>
    <property type="project" value="TreeGrafter"/>
</dbReference>
<feature type="domain" description="CusB-like three alpha-helical bundle" evidence="5">
    <location>
        <begin position="156"/>
        <end position="203"/>
    </location>
</feature>
<dbReference type="InterPro" id="IPR051909">
    <property type="entry name" value="MFP_Cation_Efflux"/>
</dbReference>
<dbReference type="PROSITE" id="PS51257">
    <property type="entry name" value="PROKAR_LIPOPROTEIN"/>
    <property type="match status" value="1"/>
</dbReference>
<feature type="domain" description="CusB-like barrel-sandwich hybrid" evidence="6">
    <location>
        <begin position="121"/>
        <end position="235"/>
    </location>
</feature>
<comment type="caution">
    <text evidence="8">The sequence shown here is derived from an EMBL/GenBank/DDBJ whole genome shotgun (WGS) entry which is preliminary data.</text>
</comment>
<dbReference type="GO" id="GO:0046872">
    <property type="term" value="F:metal ion binding"/>
    <property type="evidence" value="ECO:0007669"/>
    <property type="project" value="InterPro"/>
</dbReference>
<feature type="region of interest" description="Disordered" evidence="2">
    <location>
        <begin position="220"/>
        <end position="260"/>
    </location>
</feature>
<evidence type="ECO:0000313" key="8">
    <source>
        <dbReference type="EMBL" id="RXF67468.1"/>
    </source>
</evidence>
<dbReference type="Pfam" id="PF25919">
    <property type="entry name" value="BSH_CusB"/>
    <property type="match status" value="1"/>
</dbReference>
<dbReference type="Proteomes" id="UP000290848">
    <property type="component" value="Unassembled WGS sequence"/>
</dbReference>
<evidence type="ECO:0000259" key="5">
    <source>
        <dbReference type="Pfam" id="PF25869"/>
    </source>
</evidence>